<evidence type="ECO:0000313" key="6">
    <source>
        <dbReference type="Proteomes" id="UP001374803"/>
    </source>
</evidence>
<comment type="cofactor">
    <cofactor evidence="1">
        <name>pyridoxal 5'-phosphate</name>
        <dbReference type="ChEBI" id="CHEBI:597326"/>
    </cofactor>
</comment>
<organism evidence="5 6">
    <name type="scientific">Pendulispora rubella</name>
    <dbReference type="NCBI Taxonomy" id="2741070"/>
    <lineage>
        <taxon>Bacteria</taxon>
        <taxon>Pseudomonadati</taxon>
        <taxon>Myxococcota</taxon>
        <taxon>Myxococcia</taxon>
        <taxon>Myxococcales</taxon>
        <taxon>Sorangiineae</taxon>
        <taxon>Pendulisporaceae</taxon>
        <taxon>Pendulispora</taxon>
    </lineage>
</organism>
<keyword evidence="3" id="KW-0663">Pyridoxal phosphate</keyword>
<dbReference type="InterPro" id="IPR027278">
    <property type="entry name" value="ACCD_DCysDesulf"/>
</dbReference>
<dbReference type="EMBL" id="CP089983">
    <property type="protein sequence ID" value="WXB09860.1"/>
    <property type="molecule type" value="Genomic_DNA"/>
</dbReference>
<dbReference type="NCBIfam" id="TIGR01275">
    <property type="entry name" value="ACC_deam_rel"/>
    <property type="match status" value="1"/>
</dbReference>
<sequence>MRPRIPLVHAPTPIVRSKALSSMLGVELYIKRDDITGGAESGNKLRKLEYLLGDALEHRTTCVMTCGGAQSNHARSTAIASAMLGLRSILYLRTGENHDALRRDYTGNVLLDRLVGAEIRPISPEDYRDRTRIMGEAAEALAEDGERPYVIPEGGSNGLGAFGYVEAMHETRMQLDHGIAGGAAAFDLVAHACGSGGTAAGVVLGTAEYEVAKHVWTFAVCDDRVHFEREIARIVGEARTLEPSLTREAPLTVDDSAKGPAYGVMSEEQRAFLIRVARTGGILLDPVYSGKALFGLAQAVARGAIPRGARVLFIHTGGLPGLLAQGANFEGAI</sequence>
<evidence type="ECO:0000256" key="3">
    <source>
        <dbReference type="ARBA" id="ARBA00022898"/>
    </source>
</evidence>
<name>A0ABZ2LGH5_9BACT</name>
<evidence type="ECO:0000313" key="5">
    <source>
        <dbReference type="EMBL" id="WXB09860.1"/>
    </source>
</evidence>
<evidence type="ECO:0000256" key="1">
    <source>
        <dbReference type="ARBA" id="ARBA00001933"/>
    </source>
</evidence>
<dbReference type="PANTHER" id="PTHR43780:SF2">
    <property type="entry name" value="1-AMINOCYCLOPROPANE-1-CARBOXYLATE DEAMINASE-RELATED"/>
    <property type="match status" value="1"/>
</dbReference>
<dbReference type="InterPro" id="IPR036052">
    <property type="entry name" value="TrpB-like_PALP_sf"/>
</dbReference>
<comment type="similarity">
    <text evidence="2">Belongs to the ACC deaminase/D-cysteine desulfhydrase family.</text>
</comment>
<reference evidence="5" key="1">
    <citation type="submission" date="2021-12" db="EMBL/GenBank/DDBJ databases">
        <title>Discovery of the Pendulisporaceae a myxobacterial family with distinct sporulation behavior and unique specialized metabolism.</title>
        <authorList>
            <person name="Garcia R."/>
            <person name="Popoff A."/>
            <person name="Bader C.D."/>
            <person name="Loehr J."/>
            <person name="Walesch S."/>
            <person name="Walt C."/>
            <person name="Boldt J."/>
            <person name="Bunk B."/>
            <person name="Haeckl F.J.F.P.J."/>
            <person name="Gunesch A.P."/>
            <person name="Birkelbach J."/>
            <person name="Nuebel U."/>
            <person name="Pietschmann T."/>
            <person name="Bach T."/>
            <person name="Mueller R."/>
        </authorList>
    </citation>
    <scope>NUCLEOTIDE SEQUENCE</scope>
    <source>
        <strain evidence="5">MSr11367</strain>
    </source>
</reference>
<accession>A0ABZ2LGH5</accession>
<evidence type="ECO:0000256" key="2">
    <source>
        <dbReference type="ARBA" id="ARBA00008639"/>
    </source>
</evidence>
<gene>
    <name evidence="5" type="ORF">LVJ94_21855</name>
</gene>
<dbReference type="PANTHER" id="PTHR43780">
    <property type="entry name" value="1-AMINOCYCLOPROPANE-1-CARBOXYLATE DEAMINASE-RELATED"/>
    <property type="match status" value="1"/>
</dbReference>
<feature type="domain" description="Tryptophan synthase beta chain-like PALP" evidence="4">
    <location>
        <begin position="8"/>
        <end position="317"/>
    </location>
</feature>
<dbReference type="SUPFAM" id="SSF53686">
    <property type="entry name" value="Tryptophan synthase beta subunit-like PLP-dependent enzymes"/>
    <property type="match status" value="1"/>
</dbReference>
<dbReference type="InterPro" id="IPR005966">
    <property type="entry name" value="D-Cys_desShydrase"/>
</dbReference>
<dbReference type="PIRSF" id="PIRSF006278">
    <property type="entry name" value="ACCD_DCysDesulf"/>
    <property type="match status" value="1"/>
</dbReference>
<protein>
    <submittedName>
        <fullName evidence="5">D-cysteine desulfhydrase family protein</fullName>
    </submittedName>
</protein>
<keyword evidence="6" id="KW-1185">Reference proteome</keyword>
<evidence type="ECO:0000259" key="4">
    <source>
        <dbReference type="Pfam" id="PF00291"/>
    </source>
</evidence>
<proteinExistence type="inferred from homology"/>
<dbReference type="Gene3D" id="3.40.50.1100">
    <property type="match status" value="2"/>
</dbReference>
<dbReference type="Pfam" id="PF00291">
    <property type="entry name" value="PALP"/>
    <property type="match status" value="1"/>
</dbReference>
<dbReference type="InterPro" id="IPR001926">
    <property type="entry name" value="TrpB-like_PALP"/>
</dbReference>
<dbReference type="RefSeq" id="WP_394839533.1">
    <property type="nucleotide sequence ID" value="NZ_CP089929.1"/>
</dbReference>
<dbReference type="Proteomes" id="UP001374803">
    <property type="component" value="Chromosome"/>
</dbReference>